<feature type="region of interest" description="Disordered" evidence="1">
    <location>
        <begin position="100"/>
        <end position="136"/>
    </location>
</feature>
<organism evidence="2 3">
    <name type="scientific">Phytophthora aleatoria</name>
    <dbReference type="NCBI Taxonomy" id="2496075"/>
    <lineage>
        <taxon>Eukaryota</taxon>
        <taxon>Sar</taxon>
        <taxon>Stramenopiles</taxon>
        <taxon>Oomycota</taxon>
        <taxon>Peronosporomycetes</taxon>
        <taxon>Peronosporales</taxon>
        <taxon>Peronosporaceae</taxon>
        <taxon>Phytophthora</taxon>
    </lineage>
</organism>
<evidence type="ECO:0000313" key="3">
    <source>
        <dbReference type="Proteomes" id="UP000709295"/>
    </source>
</evidence>
<reference evidence="2" key="1">
    <citation type="submission" date="2021-01" db="EMBL/GenBank/DDBJ databases">
        <title>Phytophthora aleatoria, a newly-described species from Pinus radiata is distinct from Phytophthora cactorum isolates based on comparative genomics.</title>
        <authorList>
            <person name="Mcdougal R."/>
            <person name="Panda P."/>
            <person name="Williams N."/>
            <person name="Studholme D.J."/>
        </authorList>
    </citation>
    <scope>NUCLEOTIDE SEQUENCE</scope>
    <source>
        <strain evidence="2">NZFS 4037</strain>
    </source>
</reference>
<proteinExistence type="predicted"/>
<name>A0A8J5IG22_9STRA</name>
<accession>A0A8J5IG22</accession>
<comment type="caution">
    <text evidence="2">The sequence shown here is derived from an EMBL/GenBank/DDBJ whole genome shotgun (WGS) entry which is preliminary data.</text>
</comment>
<dbReference type="EMBL" id="JAENGY010000554">
    <property type="protein sequence ID" value="KAG6960477.1"/>
    <property type="molecule type" value="Genomic_DNA"/>
</dbReference>
<sequence>MNRSTTTRSENGPRVKSSISARAEPSASTVAAGHTKSCCWMQSCHCWSVSRQVQSTSSCESGYSVAKTSRTVTFESRQNRWSTTEASVEVSSGSEVAAQIAQLGSDRRRDRRPVSRSSTRECTALSAEDEGTDVGGRSPCLRSRSLTVKPKKASFGNDLAGTFQVLLFSHVGTNRHEADGSESAA</sequence>
<dbReference type="AlphaFoldDB" id="A0A8J5IG22"/>
<gene>
    <name evidence="2" type="ORF">JG688_00009560</name>
</gene>
<protein>
    <submittedName>
        <fullName evidence="2">Uncharacterized protein</fullName>
    </submittedName>
</protein>
<feature type="compositionally biased region" description="Polar residues" evidence="1">
    <location>
        <begin position="1"/>
        <end position="10"/>
    </location>
</feature>
<feature type="region of interest" description="Disordered" evidence="1">
    <location>
        <begin position="1"/>
        <end position="29"/>
    </location>
</feature>
<dbReference type="Proteomes" id="UP000709295">
    <property type="component" value="Unassembled WGS sequence"/>
</dbReference>
<evidence type="ECO:0000256" key="1">
    <source>
        <dbReference type="SAM" id="MobiDB-lite"/>
    </source>
</evidence>
<evidence type="ECO:0000313" key="2">
    <source>
        <dbReference type="EMBL" id="KAG6960477.1"/>
    </source>
</evidence>
<keyword evidence="3" id="KW-1185">Reference proteome</keyword>